<evidence type="ECO:0000256" key="1">
    <source>
        <dbReference type="SAM" id="Phobius"/>
    </source>
</evidence>
<keyword evidence="1" id="KW-0812">Transmembrane</keyword>
<proteinExistence type="predicted"/>
<keyword evidence="1" id="KW-1133">Transmembrane helix</keyword>
<dbReference type="AlphaFoldDB" id="A0A7C6EC20"/>
<evidence type="ECO:0000313" key="3">
    <source>
        <dbReference type="EMBL" id="HHS51500.1"/>
    </source>
</evidence>
<dbReference type="InterPro" id="IPR019554">
    <property type="entry name" value="Soluble_ligand-bd"/>
</dbReference>
<organism evidence="3">
    <name type="scientific">candidate division WOR-3 bacterium</name>
    <dbReference type="NCBI Taxonomy" id="2052148"/>
    <lineage>
        <taxon>Bacteria</taxon>
        <taxon>Bacteria division WOR-3</taxon>
    </lineage>
</organism>
<comment type="caution">
    <text evidence="3">The sequence shown here is derived from an EMBL/GenBank/DDBJ whole genome shotgun (WGS) entry which is preliminary data.</text>
</comment>
<accession>A0A7C6EC20</accession>
<feature type="domain" description="Soluble ligand binding" evidence="2">
    <location>
        <begin position="247"/>
        <end position="284"/>
    </location>
</feature>
<dbReference type="EMBL" id="DTLI01000031">
    <property type="protein sequence ID" value="HHS51500.1"/>
    <property type="molecule type" value="Genomic_DNA"/>
</dbReference>
<evidence type="ECO:0000259" key="2">
    <source>
        <dbReference type="Pfam" id="PF10531"/>
    </source>
</evidence>
<dbReference type="PANTHER" id="PTHR33619:SF3">
    <property type="entry name" value="POLYSACCHARIDE EXPORT PROTEIN GFCE-RELATED"/>
    <property type="match status" value="1"/>
</dbReference>
<dbReference type="InterPro" id="IPR049712">
    <property type="entry name" value="Poly_export"/>
</dbReference>
<sequence length="423" mass="46460">MRQIWRINLLILIISLSFAQVTKSPTIELVGVEGPIIAERYILMPGDNLLVTIIGKTTYSYSTFVTYEGKVTINIPMSGIMASSENKPYSEVIDAVKVSELTLQQAQDSINKVFAHYFRDTKIKLTLTGIRTGTVFVTGEVEKPGTYNAFPTERVSSVIERAGGLTPVGSKSKIQLIRNGQLATAVNLELFEMTGELSANPFVESGDIIVVPAMTAQVYVKGAVFGRGEYKLRASALTTEKERISEGIYELNPGDRVTDIIAKAGGITPWADLNACYIERLAVGSNERKKIPLNLNKIILEKDHSSNIEMRASDILVIPPINTLVYVEGEVDDPGSFLFTPNQRASHYIGQAGGPTNVANLKKAYVQRGGQRFSIRTDPLIEPGDIIYVPRLTFKWWQDYVTILSSIAIPLAVTIMSVLLAAK</sequence>
<dbReference type="Gene3D" id="3.10.560.10">
    <property type="entry name" value="Outer membrane lipoprotein wza domain like"/>
    <property type="match status" value="3"/>
</dbReference>
<feature type="transmembrane region" description="Helical" evidence="1">
    <location>
        <begin position="400"/>
        <end position="422"/>
    </location>
</feature>
<protein>
    <recommendedName>
        <fullName evidence="2">Soluble ligand binding domain-containing protein</fullName>
    </recommendedName>
</protein>
<name>A0A7C6EC20_UNCW3</name>
<dbReference type="PANTHER" id="PTHR33619">
    <property type="entry name" value="POLYSACCHARIDE EXPORT PROTEIN GFCE-RELATED"/>
    <property type="match status" value="1"/>
</dbReference>
<dbReference type="GO" id="GO:0015159">
    <property type="term" value="F:polysaccharide transmembrane transporter activity"/>
    <property type="evidence" value="ECO:0007669"/>
    <property type="project" value="InterPro"/>
</dbReference>
<gene>
    <name evidence="3" type="ORF">ENW73_01350</name>
</gene>
<feature type="domain" description="Soluble ligand binding" evidence="2">
    <location>
        <begin position="325"/>
        <end position="371"/>
    </location>
</feature>
<keyword evidence="1" id="KW-0472">Membrane</keyword>
<reference evidence="3" key="1">
    <citation type="journal article" date="2020" name="mSystems">
        <title>Genome- and Community-Level Interaction Insights into Carbon Utilization and Element Cycling Functions of Hydrothermarchaeota in Hydrothermal Sediment.</title>
        <authorList>
            <person name="Zhou Z."/>
            <person name="Liu Y."/>
            <person name="Xu W."/>
            <person name="Pan J."/>
            <person name="Luo Z.H."/>
            <person name="Li M."/>
        </authorList>
    </citation>
    <scope>NUCLEOTIDE SEQUENCE [LARGE SCALE GENOMIC DNA]</scope>
    <source>
        <strain evidence="3">SpSt-876</strain>
    </source>
</reference>
<feature type="domain" description="Soluble ligand binding" evidence="2">
    <location>
        <begin position="135"/>
        <end position="180"/>
    </location>
</feature>
<dbReference type="Pfam" id="PF10531">
    <property type="entry name" value="SLBB"/>
    <property type="match status" value="3"/>
</dbReference>